<dbReference type="SUPFAM" id="SSF52540">
    <property type="entry name" value="P-loop containing nucleoside triphosphate hydrolases"/>
    <property type="match status" value="1"/>
</dbReference>
<comment type="caution">
    <text evidence="10">The sequence shown here is derived from an EMBL/GenBank/DDBJ whole genome shotgun (WGS) entry which is preliminary data.</text>
</comment>
<dbReference type="GO" id="GO:0008564">
    <property type="term" value="F:protein-exporting ATPase activity"/>
    <property type="evidence" value="ECO:0007669"/>
    <property type="project" value="UniProtKB-EC"/>
</dbReference>
<evidence type="ECO:0000256" key="6">
    <source>
        <dbReference type="ARBA" id="ARBA00022927"/>
    </source>
</evidence>
<dbReference type="GO" id="GO:0016887">
    <property type="term" value="F:ATP hydrolysis activity"/>
    <property type="evidence" value="ECO:0007669"/>
    <property type="project" value="InterPro"/>
</dbReference>
<keyword evidence="3" id="KW-0963">Cytoplasm</keyword>
<dbReference type="AlphaFoldDB" id="A0A8I1GJ32"/>
<dbReference type="GO" id="GO:0030257">
    <property type="term" value="C:type III protein secretion system complex"/>
    <property type="evidence" value="ECO:0007669"/>
    <property type="project" value="InterPro"/>
</dbReference>
<evidence type="ECO:0000256" key="8">
    <source>
        <dbReference type="ARBA" id="ARBA00034006"/>
    </source>
</evidence>
<evidence type="ECO:0000256" key="2">
    <source>
        <dbReference type="ARBA" id="ARBA00022448"/>
    </source>
</evidence>
<dbReference type="Proteomes" id="UP000623250">
    <property type="component" value="Unassembled WGS sequence"/>
</dbReference>
<evidence type="ECO:0000256" key="7">
    <source>
        <dbReference type="ARBA" id="ARBA00022967"/>
    </source>
</evidence>
<evidence type="ECO:0000313" key="10">
    <source>
        <dbReference type="EMBL" id="MBJ7544447.1"/>
    </source>
</evidence>
<dbReference type="Gene3D" id="3.40.50.12240">
    <property type="match status" value="1"/>
</dbReference>
<name>A0A8I1GJ32_9HYPH</name>
<dbReference type="GO" id="GO:0030254">
    <property type="term" value="P:protein secretion by the type III secretion system"/>
    <property type="evidence" value="ECO:0007669"/>
    <property type="project" value="InterPro"/>
</dbReference>
<dbReference type="InterPro" id="IPR020003">
    <property type="entry name" value="ATPase_a/bsu_AS"/>
</dbReference>
<dbReference type="PANTHER" id="PTHR15184">
    <property type="entry name" value="ATP SYNTHASE"/>
    <property type="match status" value="1"/>
</dbReference>
<evidence type="ECO:0000313" key="11">
    <source>
        <dbReference type="Proteomes" id="UP000623250"/>
    </source>
</evidence>
<dbReference type="GO" id="GO:0005737">
    <property type="term" value="C:cytoplasm"/>
    <property type="evidence" value="ECO:0007669"/>
    <property type="project" value="UniProtKB-SubCell"/>
</dbReference>
<dbReference type="PROSITE" id="PS00152">
    <property type="entry name" value="ATPASE_ALPHA_BETA"/>
    <property type="match status" value="1"/>
</dbReference>
<keyword evidence="7" id="KW-1278">Translocase</keyword>
<dbReference type="InterPro" id="IPR000194">
    <property type="entry name" value="ATPase_F1/V1/A1_a/bsu_nucl-bd"/>
</dbReference>
<comment type="subcellular location">
    <subcellularLocation>
        <location evidence="1">Cytoplasm</location>
    </subcellularLocation>
</comment>
<dbReference type="NCBIfam" id="TIGR01026">
    <property type="entry name" value="fliI_yscN"/>
    <property type="match status" value="1"/>
</dbReference>
<dbReference type="SMART" id="SM00382">
    <property type="entry name" value="AAA"/>
    <property type="match status" value="1"/>
</dbReference>
<keyword evidence="5" id="KW-0067">ATP-binding</keyword>
<dbReference type="Pfam" id="PF00006">
    <property type="entry name" value="ATP-synt_ab"/>
    <property type="match status" value="1"/>
</dbReference>
<accession>A0A8I1GJ32</accession>
<evidence type="ECO:0000256" key="4">
    <source>
        <dbReference type="ARBA" id="ARBA00022741"/>
    </source>
</evidence>
<dbReference type="PANTHER" id="PTHR15184:SF9">
    <property type="entry name" value="SPI-1 TYPE 3 SECRETION SYSTEM ATPASE"/>
    <property type="match status" value="1"/>
</dbReference>
<dbReference type="CDD" id="cd01136">
    <property type="entry name" value="ATPase_flagellum-secretory_path_III"/>
    <property type="match status" value="1"/>
</dbReference>
<dbReference type="GO" id="GO:0046933">
    <property type="term" value="F:proton-transporting ATP synthase activity, rotational mechanism"/>
    <property type="evidence" value="ECO:0007669"/>
    <property type="project" value="TreeGrafter"/>
</dbReference>
<dbReference type="InterPro" id="IPR050053">
    <property type="entry name" value="ATPase_alpha/beta_chains"/>
</dbReference>
<dbReference type="InterPro" id="IPR005714">
    <property type="entry name" value="ATPase_T3SS_FliI/YscN"/>
</dbReference>
<sequence length="444" mass="47882">MLHEAPRLDIVPRLHDAVASANTRPLKGRVKRIVGTMIHAMVPNARLGEVCTLRDIASGVTSYAEIVGFDDMVAMLSPLGPIQGLSTATEVSTTGRFLETPVGEALLGRVLDGFGEPLDTDAKGPLPALDAKPLEALAPPALSRRVIDRPLSVGIRSIDGLLTCAEGQRIGIYGEPGTGKSQLLGQILRFSDADVNVIALVGERGREVREFIEHQLPGEAMARSVMVVATSDRSSVERVKGAQTAMTIAERFRDEGRRVLLVVDSITRLARALREIGLAAGEPPTRRGFPPSVFTKLPGLFERAGMGAKGSITAFFTVLMEGDGTSDPVAEETRSLLDGHIILSPKFVRSGHFPAIDVPASLSRVMLDVVKRDHAEAARKIRQLIAKHAEVEFLIQVGEYKPGGDPLADEAIAKWPRILDFLRQPSLERADFVSTLAQLRSLAE</sequence>
<reference evidence="10 11" key="1">
    <citation type="submission" date="2020-12" db="EMBL/GenBank/DDBJ databases">
        <title>Revised draft genomes of Rhodomicrobium vannielii ATCC 17100 and Rhodomicrobium udaipurense JA643.</title>
        <authorList>
            <person name="Conners E.M."/>
            <person name="Davenport E.J."/>
            <person name="Bose A."/>
        </authorList>
    </citation>
    <scope>NUCLEOTIDE SEQUENCE [LARGE SCALE GENOMIC DNA]</scope>
    <source>
        <strain evidence="10 11">JA643</strain>
    </source>
</reference>
<dbReference type="InterPro" id="IPR027417">
    <property type="entry name" value="P-loop_NTPase"/>
</dbReference>
<keyword evidence="6" id="KW-0653">Protein transport</keyword>
<dbReference type="InterPro" id="IPR003593">
    <property type="entry name" value="AAA+_ATPase"/>
</dbReference>
<proteinExistence type="predicted"/>
<organism evidence="10 11">
    <name type="scientific">Rhodomicrobium udaipurense</name>
    <dbReference type="NCBI Taxonomy" id="1202716"/>
    <lineage>
        <taxon>Bacteria</taxon>
        <taxon>Pseudomonadati</taxon>
        <taxon>Pseudomonadota</taxon>
        <taxon>Alphaproteobacteria</taxon>
        <taxon>Hyphomicrobiales</taxon>
        <taxon>Hyphomicrobiaceae</taxon>
        <taxon>Rhodomicrobium</taxon>
    </lineage>
</organism>
<keyword evidence="11" id="KW-1185">Reference proteome</keyword>
<feature type="domain" description="AAA+ ATPase" evidence="9">
    <location>
        <begin position="166"/>
        <end position="347"/>
    </location>
</feature>
<dbReference type="FunFam" id="3.40.50.12240:FF:000002">
    <property type="entry name" value="Flagellum-specific ATP synthase FliI"/>
    <property type="match status" value="1"/>
</dbReference>
<evidence type="ECO:0000256" key="3">
    <source>
        <dbReference type="ARBA" id="ARBA00022490"/>
    </source>
</evidence>
<evidence type="ECO:0000256" key="5">
    <source>
        <dbReference type="ARBA" id="ARBA00022840"/>
    </source>
</evidence>
<keyword evidence="2" id="KW-0813">Transport</keyword>
<dbReference type="GO" id="GO:0005524">
    <property type="term" value="F:ATP binding"/>
    <property type="evidence" value="ECO:0007669"/>
    <property type="project" value="UniProtKB-KW"/>
</dbReference>
<protein>
    <submittedName>
        <fullName evidence="10">FliI/YscN family ATPase</fullName>
    </submittedName>
</protein>
<dbReference type="Pfam" id="PF18269">
    <property type="entry name" value="T3SS_ATPase_C"/>
    <property type="match status" value="1"/>
</dbReference>
<dbReference type="InterPro" id="IPR040627">
    <property type="entry name" value="T3SS_ATPase_C"/>
</dbReference>
<keyword evidence="4" id="KW-0547">Nucleotide-binding</keyword>
<evidence type="ECO:0000259" key="9">
    <source>
        <dbReference type="SMART" id="SM00382"/>
    </source>
</evidence>
<comment type="catalytic activity">
    <reaction evidence="8">
        <text>ATP + H2O + cellular proteinSide 1 = ADP + phosphate + cellular proteinSide 2.</text>
        <dbReference type="EC" id="7.4.2.8"/>
    </reaction>
</comment>
<gene>
    <name evidence="10" type="ORF">JDN41_12905</name>
</gene>
<evidence type="ECO:0000256" key="1">
    <source>
        <dbReference type="ARBA" id="ARBA00004496"/>
    </source>
</evidence>
<dbReference type="RefSeq" id="WP_037235731.1">
    <property type="nucleotide sequence ID" value="NZ_JAEMUK010000079.1"/>
</dbReference>
<dbReference type="EMBL" id="JAEMUK010000079">
    <property type="protein sequence ID" value="MBJ7544447.1"/>
    <property type="molecule type" value="Genomic_DNA"/>
</dbReference>